<keyword evidence="5" id="KW-0997">Cell inner membrane</keyword>
<evidence type="ECO:0000256" key="16">
    <source>
        <dbReference type="ARBA" id="ARBA00023136"/>
    </source>
</evidence>
<evidence type="ECO:0000256" key="14">
    <source>
        <dbReference type="ARBA" id="ARBA00022984"/>
    </source>
</evidence>
<sequence>MRKKKGYDQGGEKRSFLKTLFVAVSVLSLIMIVTVAGAGIYIYQKYSKDLPDVSSLTNYKPSLVTRIYDNSDELVAEYYIEKRILLPLDRIPALLRLATIAVEDTAFYEHHGLNLEGIARAFIANMKAGRVVQGGSSITQQVAKLLFLSPERTLDRKIREAILSILIDRKYTKNQILEIYLNHIYYGHGAYGVEAAALTYFGKHIGQLSLSETAMIVSLPKAPSNYSPYRHLERAMMRRDHALSRLVAINAITQRQKTEAMKEPLKLAGLKKPANKAPWFAEHVRRYLEKKYGADRLYRGGLTVRATLDLKLQRYADQAVRAGLEQTDKRLGYRGPLAHLDMEAGDAPDWEKLNKKRGKGADNLSMYDPGSKLRGLVLAVDKLKVDVGFENAKGSISIKNMNWAHPVNPARNALWVAKIKDATKVLKRGDIIEVKILEGEPTEDGALPLKLEQTPDVQGALLAIDPHTGYVKAMVGGYDPAVTKFNRAIQALRQPGSSFKPIIYAAALDKGYTLASVIIDSPIIFNRAVTEFKGWKPVNFEKKFFGPTTLRTGITHSRNIVTIKLLDKIGVGYAASYARRFGIVSPLDANLTLALGASQVSLSEMVTAYGTLANGGVRMERIFIKSVENRNGDIIEKNEPFGAEAIPKATAYIMVNAMENVVKEGTARRIGRKMKRPIAGKTGTTNNYIDAWFIGYTPDMVCGVWVGKDNNRPMGKKETGSRTAIPIWMGFMEKALESAPVTYFKPPSNVIFSRINKKTGAFTKAK</sequence>
<dbReference type="InterPro" id="IPR050396">
    <property type="entry name" value="Glycosyltr_51/Transpeptidase"/>
</dbReference>
<dbReference type="GO" id="GO:0005886">
    <property type="term" value="C:plasma membrane"/>
    <property type="evidence" value="ECO:0007669"/>
    <property type="project" value="UniProtKB-SubCell"/>
</dbReference>
<dbReference type="SMART" id="SM00316">
    <property type="entry name" value="S1"/>
    <property type="match status" value="1"/>
</dbReference>
<keyword evidence="19" id="KW-0961">Cell wall biogenesis/degradation</keyword>
<dbReference type="InterPro" id="IPR012338">
    <property type="entry name" value="Beta-lactam/transpept-like"/>
</dbReference>
<evidence type="ECO:0000256" key="3">
    <source>
        <dbReference type="ARBA" id="ARBA00018638"/>
    </source>
</evidence>
<comment type="subcellular location">
    <subcellularLocation>
        <location evidence="1">Cell inner membrane</location>
        <topology evidence="1">Single-pass type II membrane protein</topology>
    </subcellularLocation>
</comment>
<evidence type="ECO:0000256" key="13">
    <source>
        <dbReference type="ARBA" id="ARBA00022968"/>
    </source>
</evidence>
<feature type="non-terminal residue" evidence="25">
    <location>
        <position position="766"/>
    </location>
</feature>
<keyword evidence="14" id="KW-0573">Peptidoglycan synthesis</keyword>
<name>A0A3B1C9C4_9ZZZZ</name>
<reference evidence="25" key="1">
    <citation type="submission" date="2018-06" db="EMBL/GenBank/DDBJ databases">
        <authorList>
            <person name="Zhirakovskaya E."/>
        </authorList>
    </citation>
    <scope>NUCLEOTIDE SEQUENCE</scope>
</reference>
<dbReference type="FunFam" id="1.10.3810.10:FF:000003">
    <property type="entry name" value="Penicillin-binding protein 1a"/>
    <property type="match status" value="1"/>
</dbReference>
<accession>A0A3B1C9C4</accession>
<keyword evidence="17" id="KW-0046">Antibiotic resistance</keyword>
<feature type="transmembrane region" description="Helical" evidence="23">
    <location>
        <begin position="20"/>
        <end position="43"/>
    </location>
</feature>
<dbReference type="GO" id="GO:0030288">
    <property type="term" value="C:outer membrane-bounded periplasmic space"/>
    <property type="evidence" value="ECO:0007669"/>
    <property type="project" value="TreeGrafter"/>
</dbReference>
<dbReference type="InterPro" id="IPR036950">
    <property type="entry name" value="PBP_transglycosylase"/>
</dbReference>
<dbReference type="GO" id="GO:0008955">
    <property type="term" value="F:peptidoglycan glycosyltransferase activity"/>
    <property type="evidence" value="ECO:0007669"/>
    <property type="project" value="UniProtKB-EC"/>
</dbReference>
<evidence type="ECO:0000256" key="8">
    <source>
        <dbReference type="ARBA" id="ARBA00022676"/>
    </source>
</evidence>
<gene>
    <name evidence="25" type="ORF">MNBD_NITROSPINAE04-67</name>
</gene>
<evidence type="ECO:0000256" key="5">
    <source>
        <dbReference type="ARBA" id="ARBA00022519"/>
    </source>
</evidence>
<dbReference type="PANTHER" id="PTHR32282">
    <property type="entry name" value="BINDING PROTEIN TRANSPEPTIDASE, PUTATIVE-RELATED"/>
    <property type="match status" value="1"/>
</dbReference>
<dbReference type="GO" id="GO:0009002">
    <property type="term" value="F:serine-type D-Ala-D-Ala carboxypeptidase activity"/>
    <property type="evidence" value="ECO:0007669"/>
    <property type="project" value="UniProtKB-EC"/>
</dbReference>
<evidence type="ECO:0000256" key="11">
    <source>
        <dbReference type="ARBA" id="ARBA00022801"/>
    </source>
</evidence>
<dbReference type="PROSITE" id="PS50126">
    <property type="entry name" value="S1"/>
    <property type="match status" value="1"/>
</dbReference>
<dbReference type="EC" id="2.4.99.28" evidence="21"/>
<dbReference type="GO" id="GO:0046677">
    <property type="term" value="P:response to antibiotic"/>
    <property type="evidence" value="ECO:0007669"/>
    <property type="project" value="UniProtKB-KW"/>
</dbReference>
<evidence type="ECO:0000256" key="7">
    <source>
        <dbReference type="ARBA" id="ARBA00022670"/>
    </source>
</evidence>
<evidence type="ECO:0000256" key="22">
    <source>
        <dbReference type="ARBA" id="ARBA00049902"/>
    </source>
</evidence>
<proteinExistence type="predicted"/>
<comment type="catalytic activity">
    <reaction evidence="22">
        <text>[GlcNAc-(1-&gt;4)-Mur2Ac(oyl-L-Ala-gamma-D-Glu-L-Lys-D-Ala-D-Ala)](n)-di-trans,octa-cis-undecaprenyl diphosphate + beta-D-GlcNAc-(1-&gt;4)-Mur2Ac(oyl-L-Ala-gamma-D-Glu-L-Lys-D-Ala-D-Ala)-di-trans,octa-cis-undecaprenyl diphosphate = [GlcNAc-(1-&gt;4)-Mur2Ac(oyl-L-Ala-gamma-D-Glu-L-Lys-D-Ala-D-Ala)](n+1)-di-trans,octa-cis-undecaprenyl diphosphate + di-trans,octa-cis-undecaprenyl diphosphate + H(+)</text>
        <dbReference type="Rhea" id="RHEA:23708"/>
        <dbReference type="Rhea" id="RHEA-COMP:9602"/>
        <dbReference type="Rhea" id="RHEA-COMP:9603"/>
        <dbReference type="ChEBI" id="CHEBI:15378"/>
        <dbReference type="ChEBI" id="CHEBI:58405"/>
        <dbReference type="ChEBI" id="CHEBI:60033"/>
        <dbReference type="ChEBI" id="CHEBI:78435"/>
        <dbReference type="EC" id="2.4.99.28"/>
    </reaction>
</comment>
<keyword evidence="10 23" id="KW-0812">Transmembrane</keyword>
<dbReference type="GO" id="GO:0008360">
    <property type="term" value="P:regulation of cell shape"/>
    <property type="evidence" value="ECO:0007669"/>
    <property type="project" value="UniProtKB-KW"/>
</dbReference>
<comment type="catalytic activity">
    <reaction evidence="20">
        <text>Preferential cleavage: (Ac)2-L-Lys-D-Ala-|-D-Ala. Also transpeptidation of peptidyl-alanyl moieties that are N-acyl substituents of D-alanine.</text>
        <dbReference type="EC" id="3.4.16.4"/>
    </reaction>
</comment>
<dbReference type="Pfam" id="PF00912">
    <property type="entry name" value="Transgly"/>
    <property type="match status" value="1"/>
</dbReference>
<dbReference type="Gene3D" id="1.10.3810.10">
    <property type="entry name" value="Biosynthetic peptidoglycan transglycosylase-like"/>
    <property type="match status" value="1"/>
</dbReference>
<evidence type="ECO:0000256" key="21">
    <source>
        <dbReference type="ARBA" id="ARBA00044770"/>
    </source>
</evidence>
<keyword evidence="13" id="KW-0735">Signal-anchor</keyword>
<dbReference type="InterPro" id="IPR023346">
    <property type="entry name" value="Lysozyme-like_dom_sf"/>
</dbReference>
<evidence type="ECO:0000256" key="1">
    <source>
        <dbReference type="ARBA" id="ARBA00004249"/>
    </source>
</evidence>
<keyword evidence="6" id="KW-0121">Carboxypeptidase</keyword>
<evidence type="ECO:0000256" key="12">
    <source>
        <dbReference type="ARBA" id="ARBA00022960"/>
    </source>
</evidence>
<evidence type="ECO:0000256" key="6">
    <source>
        <dbReference type="ARBA" id="ARBA00022645"/>
    </source>
</evidence>
<dbReference type="InterPro" id="IPR003029">
    <property type="entry name" value="S1_domain"/>
</dbReference>
<dbReference type="NCBIfam" id="TIGR02074">
    <property type="entry name" value="PBP_1a_fam"/>
    <property type="match status" value="1"/>
</dbReference>
<dbReference type="InterPro" id="IPR012340">
    <property type="entry name" value="NA-bd_OB-fold"/>
</dbReference>
<dbReference type="Pfam" id="PF00905">
    <property type="entry name" value="Transpeptidase"/>
    <property type="match status" value="1"/>
</dbReference>
<evidence type="ECO:0000256" key="18">
    <source>
        <dbReference type="ARBA" id="ARBA00023268"/>
    </source>
</evidence>
<dbReference type="GO" id="GO:0071555">
    <property type="term" value="P:cell wall organization"/>
    <property type="evidence" value="ECO:0007669"/>
    <property type="project" value="UniProtKB-KW"/>
</dbReference>
<dbReference type="GO" id="GO:0008658">
    <property type="term" value="F:penicillin binding"/>
    <property type="evidence" value="ECO:0007669"/>
    <property type="project" value="InterPro"/>
</dbReference>
<dbReference type="SUPFAM" id="SSF50249">
    <property type="entry name" value="Nucleic acid-binding proteins"/>
    <property type="match status" value="1"/>
</dbReference>
<evidence type="ECO:0000313" key="25">
    <source>
        <dbReference type="EMBL" id="VAX23271.1"/>
    </source>
</evidence>
<evidence type="ECO:0000256" key="2">
    <source>
        <dbReference type="ARBA" id="ARBA00012448"/>
    </source>
</evidence>
<feature type="domain" description="S1 motif" evidence="24">
    <location>
        <begin position="370"/>
        <end position="452"/>
    </location>
</feature>
<keyword evidence="16 23" id="KW-0472">Membrane</keyword>
<evidence type="ECO:0000256" key="9">
    <source>
        <dbReference type="ARBA" id="ARBA00022679"/>
    </source>
</evidence>
<organism evidence="25">
    <name type="scientific">hydrothermal vent metagenome</name>
    <dbReference type="NCBI Taxonomy" id="652676"/>
    <lineage>
        <taxon>unclassified sequences</taxon>
        <taxon>metagenomes</taxon>
        <taxon>ecological metagenomes</taxon>
    </lineage>
</organism>
<dbReference type="InterPro" id="IPR001460">
    <property type="entry name" value="PCN-bd_Tpept"/>
</dbReference>
<dbReference type="EC" id="3.4.16.4" evidence="2"/>
<evidence type="ECO:0000256" key="15">
    <source>
        <dbReference type="ARBA" id="ARBA00022989"/>
    </source>
</evidence>
<keyword evidence="18" id="KW-0511">Multifunctional enzyme</keyword>
<evidence type="ECO:0000256" key="19">
    <source>
        <dbReference type="ARBA" id="ARBA00023316"/>
    </source>
</evidence>
<dbReference type="GO" id="GO:0003676">
    <property type="term" value="F:nucleic acid binding"/>
    <property type="evidence" value="ECO:0007669"/>
    <property type="project" value="InterPro"/>
</dbReference>
<dbReference type="PANTHER" id="PTHR32282:SF27">
    <property type="entry name" value="PENICILLIN-BINDING PROTEIN 1A"/>
    <property type="match status" value="1"/>
</dbReference>
<keyword evidence="4" id="KW-1003">Cell membrane</keyword>
<evidence type="ECO:0000256" key="4">
    <source>
        <dbReference type="ARBA" id="ARBA00022475"/>
    </source>
</evidence>
<protein>
    <recommendedName>
        <fullName evidence="3">Penicillin-binding protein 1A</fullName>
        <ecNumber evidence="21">2.4.99.28</ecNumber>
        <ecNumber evidence="2">3.4.16.4</ecNumber>
    </recommendedName>
</protein>
<keyword evidence="8 25" id="KW-0328">Glycosyltransferase</keyword>
<evidence type="ECO:0000259" key="24">
    <source>
        <dbReference type="PROSITE" id="PS50126"/>
    </source>
</evidence>
<evidence type="ECO:0000256" key="17">
    <source>
        <dbReference type="ARBA" id="ARBA00023251"/>
    </source>
</evidence>
<dbReference type="SUPFAM" id="SSF53955">
    <property type="entry name" value="Lysozyme-like"/>
    <property type="match status" value="1"/>
</dbReference>
<keyword evidence="12" id="KW-0133">Cell shape</keyword>
<dbReference type="GO" id="GO:0009252">
    <property type="term" value="P:peptidoglycan biosynthetic process"/>
    <property type="evidence" value="ECO:0007669"/>
    <property type="project" value="UniProtKB-KW"/>
</dbReference>
<dbReference type="Gene3D" id="2.40.50.140">
    <property type="entry name" value="Nucleic acid-binding proteins"/>
    <property type="match status" value="1"/>
</dbReference>
<dbReference type="Gene3D" id="3.40.710.10">
    <property type="entry name" value="DD-peptidase/beta-lactamase superfamily"/>
    <property type="match status" value="1"/>
</dbReference>
<keyword evidence="9 25" id="KW-0808">Transferase</keyword>
<dbReference type="GO" id="GO:0006508">
    <property type="term" value="P:proteolysis"/>
    <property type="evidence" value="ECO:0007669"/>
    <property type="project" value="UniProtKB-KW"/>
</dbReference>
<dbReference type="InterPro" id="IPR001264">
    <property type="entry name" value="Glyco_trans_51"/>
</dbReference>
<dbReference type="SUPFAM" id="SSF56601">
    <property type="entry name" value="beta-lactamase/transpeptidase-like"/>
    <property type="match status" value="1"/>
</dbReference>
<evidence type="ECO:0000256" key="10">
    <source>
        <dbReference type="ARBA" id="ARBA00022692"/>
    </source>
</evidence>
<keyword evidence="11" id="KW-0378">Hydrolase</keyword>
<keyword evidence="7" id="KW-0645">Protease</keyword>
<dbReference type="Pfam" id="PF17092">
    <property type="entry name" value="PCB_OB"/>
    <property type="match status" value="1"/>
</dbReference>
<dbReference type="AlphaFoldDB" id="A0A3B1C9C4"/>
<dbReference type="EMBL" id="UOGA01000241">
    <property type="protein sequence ID" value="VAX23271.1"/>
    <property type="molecule type" value="Genomic_DNA"/>
</dbReference>
<evidence type="ECO:0000256" key="20">
    <source>
        <dbReference type="ARBA" id="ARBA00034000"/>
    </source>
</evidence>
<evidence type="ECO:0000256" key="23">
    <source>
        <dbReference type="SAM" id="Phobius"/>
    </source>
</evidence>
<dbReference type="InterPro" id="IPR031376">
    <property type="entry name" value="PCB_OB"/>
</dbReference>
<keyword evidence="15 23" id="KW-1133">Transmembrane helix</keyword>